<keyword evidence="1" id="KW-0001">2Fe-2S</keyword>
<feature type="domain" description="Rieske" evidence="5">
    <location>
        <begin position="486"/>
        <end position="539"/>
    </location>
</feature>
<dbReference type="InterPro" id="IPR050114">
    <property type="entry name" value="UPF0173_UPF0282_UlaG_hydrolase"/>
</dbReference>
<dbReference type="GO" id="GO:0051537">
    <property type="term" value="F:2 iron, 2 sulfur cluster binding"/>
    <property type="evidence" value="ECO:0007669"/>
    <property type="project" value="UniProtKB-KW"/>
</dbReference>
<keyword evidence="7" id="KW-1185">Reference proteome</keyword>
<protein>
    <submittedName>
        <fullName evidence="6">MBL fold metallo-hydrolase</fullName>
    </submittedName>
</protein>
<dbReference type="InterPro" id="IPR057330">
    <property type="entry name" value="SCP2_Rv3818"/>
</dbReference>
<dbReference type="InterPro" id="IPR036866">
    <property type="entry name" value="RibonucZ/Hydroxyglut_hydro"/>
</dbReference>
<dbReference type="SUPFAM" id="SSF56281">
    <property type="entry name" value="Metallo-hydrolase/oxidoreductase"/>
    <property type="match status" value="1"/>
</dbReference>
<evidence type="ECO:0000313" key="7">
    <source>
        <dbReference type="Proteomes" id="UP001152755"/>
    </source>
</evidence>
<dbReference type="GO" id="GO:0046872">
    <property type="term" value="F:metal ion binding"/>
    <property type="evidence" value="ECO:0007669"/>
    <property type="project" value="UniProtKB-KW"/>
</dbReference>
<dbReference type="InterPro" id="IPR036922">
    <property type="entry name" value="Rieske_2Fe-2S_sf"/>
</dbReference>
<evidence type="ECO:0000313" key="6">
    <source>
        <dbReference type="EMBL" id="MDG3014204.1"/>
    </source>
</evidence>
<name>A0A9X4LZQ4_9ACTN</name>
<evidence type="ECO:0000256" key="1">
    <source>
        <dbReference type="ARBA" id="ARBA00022714"/>
    </source>
</evidence>
<dbReference type="PANTHER" id="PTHR43546:SF3">
    <property type="entry name" value="UPF0173 METAL-DEPENDENT HYDROLASE MJ1163"/>
    <property type="match status" value="1"/>
</dbReference>
<keyword evidence="3" id="KW-0408">Iron</keyword>
<organism evidence="6 7">
    <name type="scientific">Speluncibacter jeojiensis</name>
    <dbReference type="NCBI Taxonomy" id="2710754"/>
    <lineage>
        <taxon>Bacteria</taxon>
        <taxon>Bacillati</taxon>
        <taxon>Actinomycetota</taxon>
        <taxon>Actinomycetes</taxon>
        <taxon>Mycobacteriales</taxon>
        <taxon>Speluncibacteraceae</taxon>
        <taxon>Speluncibacter</taxon>
    </lineage>
</organism>
<dbReference type="GO" id="GO:0004497">
    <property type="term" value="F:monooxygenase activity"/>
    <property type="evidence" value="ECO:0007669"/>
    <property type="project" value="UniProtKB-ARBA"/>
</dbReference>
<dbReference type="SUPFAM" id="SSF50022">
    <property type="entry name" value="ISP domain"/>
    <property type="match status" value="1"/>
</dbReference>
<dbReference type="PROSITE" id="PS51296">
    <property type="entry name" value="RIESKE"/>
    <property type="match status" value="1"/>
</dbReference>
<dbReference type="PANTHER" id="PTHR43546">
    <property type="entry name" value="UPF0173 METAL-DEPENDENT HYDROLASE MJ1163-RELATED"/>
    <property type="match status" value="1"/>
</dbReference>
<evidence type="ECO:0000256" key="3">
    <source>
        <dbReference type="ARBA" id="ARBA00023004"/>
    </source>
</evidence>
<dbReference type="RefSeq" id="WP_277832101.1">
    <property type="nucleotide sequence ID" value="NZ_JAAIVF010000002.1"/>
</dbReference>
<dbReference type="GO" id="GO:0016705">
    <property type="term" value="F:oxidoreductase activity, acting on paired donors, with incorporation or reduction of molecular oxygen"/>
    <property type="evidence" value="ECO:0007669"/>
    <property type="project" value="UniProtKB-ARBA"/>
</dbReference>
<keyword evidence="2" id="KW-0479">Metal-binding</keyword>
<dbReference type="Gene3D" id="2.102.10.10">
    <property type="entry name" value="Rieske [2Fe-2S] iron-sulphur domain"/>
    <property type="match status" value="1"/>
</dbReference>
<evidence type="ECO:0000259" key="5">
    <source>
        <dbReference type="PROSITE" id="PS51296"/>
    </source>
</evidence>
<dbReference type="Pfam" id="PF13483">
    <property type="entry name" value="Lactamase_B_3"/>
    <property type="match status" value="1"/>
</dbReference>
<dbReference type="EMBL" id="JANRHA010000003">
    <property type="protein sequence ID" value="MDG3014204.1"/>
    <property type="molecule type" value="Genomic_DNA"/>
</dbReference>
<evidence type="ECO:0000256" key="4">
    <source>
        <dbReference type="ARBA" id="ARBA00023014"/>
    </source>
</evidence>
<dbReference type="Pfam" id="PF00355">
    <property type="entry name" value="Rieske"/>
    <property type="match status" value="1"/>
</dbReference>
<sequence>MQVTSVGHAGFHIQTRAGSVLCDPWVNPAYFASWFPFPDNTGLDWDTLGDCDYLYVSHLHKDHFDPQLLREKVNKNATVLLPDYPVPDLKRELEALGFTKFVETTDSVKHRIRGTEIVGASDAPPADDELDIMIIALRAPADGPIGDSGLVVSDGDTTVFNMNDARPIDLDVLAREFGRIDVHMLQYSGAIWYPWVYDMPERAKNAFGTQKRQRQMDRARSYIDQVDALHVIPSAGPPVFLDDALRYLNDDCGNPANIFPDQTVFLDQMVRHGDHRGILMIPGSTADFAGGGAEGTDGYTLTHPAPESEVLKIFTEKAEYIEDMAQRMAPVIAAEKASWAPAAGGSLLEPLRELFEPIMKQTDQISDGIGYPVALEIGTPGDVAETVVLDFPARTVREPLEGETKFRYGFTIAGELVRTVLRDHEPDWVNTIFLSTRFRTWRVGGYNEFLYTFFKCLTDERIAYADGWFAEAHDDSASIELCGWEVQRRCPHLKADLSKFGVVEDGKLTCNLHGWEWDLASGRCLTSKGHELRSAKLPD</sequence>
<gene>
    <name evidence="6" type="ORF">NVS88_06505</name>
</gene>
<dbReference type="InterPro" id="IPR017941">
    <property type="entry name" value="Rieske_2Fe-2S"/>
</dbReference>
<keyword evidence="4" id="KW-0411">Iron-sulfur</keyword>
<reference evidence="6" key="1">
    <citation type="submission" date="2022-08" db="EMBL/GenBank/DDBJ databases">
        <title>Genome analysis of Corynebacteriales strain.</title>
        <authorList>
            <person name="Lee S.D."/>
        </authorList>
    </citation>
    <scope>NUCLEOTIDE SEQUENCE</scope>
    <source>
        <strain evidence="6">D3-21</strain>
    </source>
</reference>
<comment type="caution">
    <text evidence="6">The sequence shown here is derived from an EMBL/GenBank/DDBJ whole genome shotgun (WGS) entry which is preliminary data.</text>
</comment>
<dbReference type="Proteomes" id="UP001152755">
    <property type="component" value="Unassembled WGS sequence"/>
</dbReference>
<dbReference type="Gene3D" id="3.60.15.10">
    <property type="entry name" value="Ribonuclease Z/Hydroxyacylglutathione hydrolase-like"/>
    <property type="match status" value="1"/>
</dbReference>
<dbReference type="Pfam" id="PF25451">
    <property type="entry name" value="SCP2_Rv3818"/>
    <property type="match status" value="1"/>
</dbReference>
<dbReference type="AlphaFoldDB" id="A0A9X4LZQ4"/>
<evidence type="ECO:0000256" key="2">
    <source>
        <dbReference type="ARBA" id="ARBA00022723"/>
    </source>
</evidence>
<proteinExistence type="predicted"/>
<accession>A0A9X4LZQ4</accession>